<feature type="domain" description="Glycosyltransferase family 28 N-terminal" evidence="1">
    <location>
        <begin position="4"/>
        <end position="39"/>
    </location>
</feature>
<reference evidence="3" key="1">
    <citation type="journal article" date="2014" name="Int. J. Syst. Evol. Microbiol.">
        <title>Complete genome sequence of Corynebacterium casei LMG S-19264T (=DSM 44701T), isolated from a smear-ripened cheese.</title>
        <authorList>
            <consortium name="US DOE Joint Genome Institute (JGI-PGF)"/>
            <person name="Walter F."/>
            <person name="Albersmeier A."/>
            <person name="Kalinowski J."/>
            <person name="Ruckert C."/>
        </authorList>
    </citation>
    <scope>NUCLEOTIDE SEQUENCE</scope>
    <source>
        <strain evidence="3">JCM 3051</strain>
    </source>
</reference>
<proteinExistence type="predicted"/>
<dbReference type="GO" id="GO:0005975">
    <property type="term" value="P:carbohydrate metabolic process"/>
    <property type="evidence" value="ECO:0007669"/>
    <property type="project" value="InterPro"/>
</dbReference>
<dbReference type="EMBL" id="BMPT01000003">
    <property type="protein sequence ID" value="GGM16482.1"/>
    <property type="molecule type" value="Genomic_DNA"/>
</dbReference>
<dbReference type="Gene3D" id="3.40.50.2000">
    <property type="entry name" value="Glycogen Phosphorylase B"/>
    <property type="match status" value="2"/>
</dbReference>
<dbReference type="SUPFAM" id="SSF53756">
    <property type="entry name" value="UDP-Glycosyltransferase/glycogen phosphorylase"/>
    <property type="match status" value="1"/>
</dbReference>
<protein>
    <submittedName>
        <fullName evidence="3">Putative glycosyltransferase</fullName>
    </submittedName>
</protein>
<dbReference type="PANTHER" id="PTHR48050">
    <property type="entry name" value="STEROL 3-BETA-GLUCOSYLTRANSFERASE"/>
    <property type="match status" value="1"/>
</dbReference>
<sequence length="455" mass="46179">MRHVMALVGSRGDVQPALAVGLELRRRGHEVVTGVAPNLVPLARRLGLDPVPLGIDSAELLGSDLVRRDMRSAHPVRRVRALRAVAAAGWDELRTGLTALLDDAGGADTLVTGLLGQEVAAAVAERRGLRTAALHYCPVRANGVVAPVAGVRGRAATRGTWALGERVRWSLTRRAENAQRAALGLPATRVHLPARLRDAGAVEVQAYDPVLVPGLEAAWGPRRPFTGFLALDDAARARLGEPGTGPDAGPDAGLDAWLAAGDPPVYVGFGSMPVADPGALLAAVEAACAELGVRALVSAGWNDFSGAGSRTGPGSGTGAPVRVVGAVDHAAVLPRCRAAVHHGGAGTTGAVLRAGLPAVVGWYSADQPMWGALLRDAGVGVSRRASALTQPGVLAAALAEVLDPATAARAARLSERLVPADRAVAAAADAVSGTVGGTVEGTVPEAGPADRSAAR</sequence>
<dbReference type="Pfam" id="PF06722">
    <property type="entry name" value="EryCIII-like_C"/>
    <property type="match status" value="1"/>
</dbReference>
<dbReference type="InterPro" id="IPR050426">
    <property type="entry name" value="Glycosyltransferase_28"/>
</dbReference>
<dbReference type="GO" id="GO:0016758">
    <property type="term" value="F:hexosyltransferase activity"/>
    <property type="evidence" value="ECO:0007669"/>
    <property type="project" value="InterPro"/>
</dbReference>
<dbReference type="InterPro" id="IPR010610">
    <property type="entry name" value="EryCIII-like_C"/>
</dbReference>
<evidence type="ECO:0000259" key="2">
    <source>
        <dbReference type="Pfam" id="PF06722"/>
    </source>
</evidence>
<dbReference type="InterPro" id="IPR004276">
    <property type="entry name" value="GlycoTrans_28_N"/>
</dbReference>
<dbReference type="FunFam" id="3.40.50.2000:FF:000009">
    <property type="entry name" value="Sterol 3-beta-glucosyltransferase UGT80A2"/>
    <property type="match status" value="1"/>
</dbReference>
<dbReference type="InterPro" id="IPR002213">
    <property type="entry name" value="UDP_glucos_trans"/>
</dbReference>
<comment type="caution">
    <text evidence="3">The sequence shown here is derived from an EMBL/GenBank/DDBJ whole genome shotgun (WGS) entry which is preliminary data.</text>
</comment>
<dbReference type="Proteomes" id="UP000655589">
    <property type="component" value="Unassembled WGS sequence"/>
</dbReference>
<dbReference type="Pfam" id="PF03033">
    <property type="entry name" value="Glyco_transf_28"/>
    <property type="match status" value="1"/>
</dbReference>
<reference evidence="3" key="2">
    <citation type="submission" date="2020-09" db="EMBL/GenBank/DDBJ databases">
        <authorList>
            <person name="Sun Q."/>
            <person name="Ohkuma M."/>
        </authorList>
    </citation>
    <scope>NUCLEOTIDE SEQUENCE</scope>
    <source>
        <strain evidence="3">JCM 3051</strain>
    </source>
</reference>
<dbReference type="GO" id="GO:0008194">
    <property type="term" value="F:UDP-glycosyltransferase activity"/>
    <property type="evidence" value="ECO:0007669"/>
    <property type="project" value="InterPro"/>
</dbReference>
<keyword evidence="4" id="KW-1185">Reference proteome</keyword>
<organism evidence="3 4">
    <name type="scientific">Promicromonospora citrea</name>
    <dbReference type="NCBI Taxonomy" id="43677"/>
    <lineage>
        <taxon>Bacteria</taxon>
        <taxon>Bacillati</taxon>
        <taxon>Actinomycetota</taxon>
        <taxon>Actinomycetes</taxon>
        <taxon>Micrococcales</taxon>
        <taxon>Promicromonosporaceae</taxon>
        <taxon>Promicromonospora</taxon>
    </lineage>
</organism>
<dbReference type="CDD" id="cd03784">
    <property type="entry name" value="GT1_Gtf-like"/>
    <property type="match status" value="1"/>
</dbReference>
<evidence type="ECO:0000313" key="3">
    <source>
        <dbReference type="EMBL" id="GGM16482.1"/>
    </source>
</evidence>
<dbReference type="GO" id="GO:0033072">
    <property type="term" value="P:vancomycin biosynthetic process"/>
    <property type="evidence" value="ECO:0007669"/>
    <property type="project" value="UniProtKB-ARBA"/>
</dbReference>
<name>A0A8H9L2Z2_9MICO</name>
<accession>A0A8H9L2Z2</accession>
<gene>
    <name evidence="3" type="ORF">GCM10010102_10170</name>
</gene>
<keyword evidence="3" id="KW-0808">Transferase</keyword>
<evidence type="ECO:0000313" key="4">
    <source>
        <dbReference type="Proteomes" id="UP000655589"/>
    </source>
</evidence>
<dbReference type="AlphaFoldDB" id="A0A8H9L2Z2"/>
<feature type="domain" description="Erythromycin biosynthesis protein CIII-like C-terminal" evidence="2">
    <location>
        <begin position="321"/>
        <end position="415"/>
    </location>
</feature>
<dbReference type="PANTHER" id="PTHR48050:SF13">
    <property type="entry name" value="STEROL 3-BETA-GLUCOSYLTRANSFERASE UGT80A2"/>
    <property type="match status" value="1"/>
</dbReference>
<evidence type="ECO:0000259" key="1">
    <source>
        <dbReference type="Pfam" id="PF03033"/>
    </source>
</evidence>
<dbReference type="RefSeq" id="WP_189086916.1">
    <property type="nucleotide sequence ID" value="NZ_BMPT01000003.1"/>
</dbReference>